<comment type="caution">
    <text evidence="1">The sequence shown here is derived from an EMBL/GenBank/DDBJ whole genome shotgun (WGS) entry which is preliminary data.</text>
</comment>
<dbReference type="AlphaFoldDB" id="A0A7W4LJ16"/>
<dbReference type="InterPro" id="IPR021730">
    <property type="entry name" value="YdbH"/>
</dbReference>
<evidence type="ECO:0000313" key="2">
    <source>
        <dbReference type="Proteomes" id="UP000542720"/>
    </source>
</evidence>
<dbReference type="EMBL" id="JACJUD010000001">
    <property type="protein sequence ID" value="MBB2494074.1"/>
    <property type="molecule type" value="Genomic_DNA"/>
</dbReference>
<accession>A0A7W4LJ16</accession>
<name>A0A7W4LJ16_9GAMM</name>
<keyword evidence="2" id="KW-1185">Reference proteome</keyword>
<protein>
    <submittedName>
        <fullName evidence="1">YdbH domain-containing protein</fullName>
    </submittedName>
</protein>
<evidence type="ECO:0000313" key="1">
    <source>
        <dbReference type="EMBL" id="MBB2494074.1"/>
    </source>
</evidence>
<gene>
    <name evidence="1" type="ORF">H3H51_03520</name>
</gene>
<sequence length="740" mass="80901">MPLRHTGTRLLGKLLLALLLLVALLWLAWRGLLAAQGVSQLHWQGLQLSRAGLQVEHLTLLRDGADGSRLQVSASALQLAWPQWAQQRLYLPAVRSQALQLSWQAGQGEGAPASDPQALLDSLAWLPRQLAVDQLSLELPCATGRCALLGSLHLQHAGELQQPAELRLQLQTGLRSLDVQANLVQRDGRWQLLADAQLDRQPLLTVRSELREEAGVSHWQGELELVQLADSRGLFVWLQQWQTTDQRLLDTQASLRLQASWQMALAPGVSLLDGQRLRDGSGTFSATLQLNSPQLQYQSLSAEGLAVDLKANATLAAQQWQISLQPSSSLQAKRLQLTDALRVQQLQAKLAGMSLQLGASPSLSGPLQLSVAKLEQAELLPQAWQFSGQLQADAQQQRLQGAVSNAAGLSLNVDGVRDAQGALQLSGKLAEVFFRAGNPLSQTARAWPALLQVSNGRLLGQASLQLPAWAPLRLDLGLQFKGLAGIYDRSELSGLDGQLNLQLRGDQLSLELPQLSLQQLNPGLPIGPLQLQGRYVARLGQPLQGLLSWQSAETGVFNGQAWLPAGQLDLAQPSQRLPLQFKDVQLEEIFRVYPAEGLAGRGSLRGELPLLLDAAGLRIEQGQMAAQAPGYLQFRSEKIRALGRSNPGMQLVVDALDDFHFDLLDSAVSYAADGKLQLALRLQGRNPDVEKGRPINLNVNLQEDIPALLTSLQLTDRVSETIRQRVQQRLRQRNDPQKEN</sequence>
<dbReference type="Pfam" id="PF11739">
    <property type="entry name" value="YdbH-like"/>
    <property type="match status" value="1"/>
</dbReference>
<reference evidence="1 2" key="1">
    <citation type="submission" date="2020-08" db="EMBL/GenBank/DDBJ databases">
        <authorList>
            <person name="Kim C.M."/>
        </authorList>
    </citation>
    <scope>NUCLEOTIDE SEQUENCE [LARGE SCALE GENOMIC DNA]</scope>
    <source>
        <strain evidence="1 2">UL070</strain>
    </source>
</reference>
<proteinExistence type="predicted"/>
<organism evidence="1 2">
    <name type="scientific">Aquipseudomonas ullengensis</name>
    <dbReference type="NCBI Taxonomy" id="2759166"/>
    <lineage>
        <taxon>Bacteria</taxon>
        <taxon>Pseudomonadati</taxon>
        <taxon>Pseudomonadota</taxon>
        <taxon>Gammaproteobacteria</taxon>
        <taxon>Pseudomonadales</taxon>
        <taxon>Pseudomonadaceae</taxon>
        <taxon>Aquipseudomonas</taxon>
    </lineage>
</organism>
<dbReference type="RefSeq" id="WP_183087627.1">
    <property type="nucleotide sequence ID" value="NZ_JACJUD010000001.1"/>
</dbReference>
<dbReference type="Proteomes" id="UP000542720">
    <property type="component" value="Unassembled WGS sequence"/>
</dbReference>